<comment type="function">
    <text evidence="2">Catalyzes the interconversion of 2-phosphoglycerate and 3-phosphoglycerate.</text>
</comment>
<dbReference type="GO" id="GO:0004619">
    <property type="term" value="F:phosphoglycerate mutase activity"/>
    <property type="evidence" value="ECO:0007669"/>
    <property type="project" value="UniProtKB-EC"/>
</dbReference>
<dbReference type="Pfam" id="PF10143">
    <property type="entry name" value="PhosphMutase"/>
    <property type="match status" value="1"/>
</dbReference>
<evidence type="ECO:0000256" key="2">
    <source>
        <dbReference type="ARBA" id="ARBA00002315"/>
    </source>
</evidence>
<dbReference type="InterPro" id="IPR004456">
    <property type="entry name" value="Pglycerate_mutase_ApgM"/>
</dbReference>
<name>A0A7V0LTR2_UNCW3</name>
<dbReference type="CDD" id="cd16011">
    <property type="entry name" value="iPGM_like"/>
    <property type="match status" value="1"/>
</dbReference>
<dbReference type="AlphaFoldDB" id="A0A7V0LTR2"/>
<protein>
    <submittedName>
        <fullName evidence="7">2,3-bisphosphoglycerate-independent phosphoglycerate mutase</fullName>
    </submittedName>
</protein>
<comment type="similarity">
    <text evidence="4">Belongs to the BPG-independent phosphoglycerate mutase family. A-PGAM subfamily.</text>
</comment>
<evidence type="ECO:0000259" key="6">
    <source>
        <dbReference type="Pfam" id="PF01676"/>
    </source>
</evidence>
<dbReference type="NCBIfam" id="TIGR00306">
    <property type="entry name" value="apgM"/>
    <property type="match status" value="1"/>
</dbReference>
<dbReference type="SUPFAM" id="SSF53649">
    <property type="entry name" value="Alkaline phosphatase-like"/>
    <property type="match status" value="1"/>
</dbReference>
<comment type="caution">
    <text evidence="7">The sequence shown here is derived from an EMBL/GenBank/DDBJ whole genome shotgun (WGS) entry which is preliminary data.</text>
</comment>
<evidence type="ECO:0000256" key="3">
    <source>
        <dbReference type="ARBA" id="ARBA00004921"/>
    </source>
</evidence>
<dbReference type="Pfam" id="PF01676">
    <property type="entry name" value="Metalloenzyme"/>
    <property type="match status" value="1"/>
</dbReference>
<comment type="pathway">
    <text evidence="3">Carbohydrate degradation.</text>
</comment>
<dbReference type="InterPro" id="IPR006124">
    <property type="entry name" value="Metalloenzyme"/>
</dbReference>
<comment type="catalytic activity">
    <reaction evidence="1">
        <text>(2R)-2-phosphoglycerate = (2R)-3-phosphoglycerate</text>
        <dbReference type="Rhea" id="RHEA:15901"/>
        <dbReference type="ChEBI" id="CHEBI:58272"/>
        <dbReference type="ChEBI" id="CHEBI:58289"/>
        <dbReference type="EC" id="5.4.2.12"/>
    </reaction>
</comment>
<accession>A0A7V0LTR2</accession>
<organism evidence="7">
    <name type="scientific">candidate division WOR-3 bacterium</name>
    <dbReference type="NCBI Taxonomy" id="2052148"/>
    <lineage>
        <taxon>Bacteria</taxon>
        <taxon>Bacteria division WOR-3</taxon>
    </lineage>
</organism>
<evidence type="ECO:0000313" key="7">
    <source>
        <dbReference type="EMBL" id="HDL60003.1"/>
    </source>
</evidence>
<sequence>MDLKGLLKKNNSKIVFLVADGLGGIPHPDFGYKTELEYASTPNLDDLAGKSILGLTIPVDHGITPGSGPAHLSLFGYNPIEHEIGRGALEAYGVGFIMTEKDIAARANFGTSDRDGILTDRRAGRIPTEESRKIVERIGEKVKEIEDVEIILKPGKEHRFVLILRGEGLSDKLTDTDPQKDGLKPLELQPLSPEAEKTVRVVKEFLKRAQEVIKDEPKANTILLRGFSRKPEIEPFEEKFGLKPLALANYPMYKGLTRILGMDTPDLGDNFEDLIKYYKEHFAEYDYFYIHYKYTDKAGEDGDFLKKVRYIEELDSLIPEILSTNPDVFVVTADHSTPSYWKQHSWHPNPTLIYSKYGGADDRSKFTEKECKYGYLGLIYAYHLMPVVLANAGRLKKYGA</sequence>
<dbReference type="PANTHER" id="PTHR31209:SF0">
    <property type="entry name" value="METALLOENZYME DOMAIN-CONTAINING PROTEIN"/>
    <property type="match status" value="1"/>
</dbReference>
<proteinExistence type="inferred from homology"/>
<dbReference type="InterPro" id="IPR017850">
    <property type="entry name" value="Alkaline_phosphatase_core_sf"/>
</dbReference>
<dbReference type="Gene3D" id="3.30.70.2130">
    <property type="entry name" value="Metalloenzyme domain"/>
    <property type="match status" value="1"/>
</dbReference>
<evidence type="ECO:0000256" key="5">
    <source>
        <dbReference type="ARBA" id="ARBA00023152"/>
    </source>
</evidence>
<gene>
    <name evidence="7" type="ORF">ENH14_00950</name>
</gene>
<dbReference type="GO" id="GO:0006096">
    <property type="term" value="P:glycolytic process"/>
    <property type="evidence" value="ECO:0007669"/>
    <property type="project" value="UniProtKB-KW"/>
</dbReference>
<dbReference type="InterPro" id="IPR042253">
    <property type="entry name" value="Pglycerate_mutase_ApgM_sf"/>
</dbReference>
<dbReference type="EMBL" id="DRDR01000044">
    <property type="protein sequence ID" value="HDL60003.1"/>
    <property type="molecule type" value="Genomic_DNA"/>
</dbReference>
<evidence type="ECO:0000256" key="4">
    <source>
        <dbReference type="ARBA" id="ARBA00005524"/>
    </source>
</evidence>
<dbReference type="Gene3D" id="3.40.720.10">
    <property type="entry name" value="Alkaline Phosphatase, subunit A"/>
    <property type="match status" value="1"/>
</dbReference>
<evidence type="ECO:0000256" key="1">
    <source>
        <dbReference type="ARBA" id="ARBA00000370"/>
    </source>
</evidence>
<feature type="domain" description="Metalloenzyme" evidence="6">
    <location>
        <begin position="13"/>
        <end position="387"/>
    </location>
</feature>
<dbReference type="PANTHER" id="PTHR31209">
    <property type="entry name" value="COFACTOR-INDEPENDENT PHOSPHOGLYCERATE MUTASE"/>
    <property type="match status" value="1"/>
</dbReference>
<reference evidence="7" key="1">
    <citation type="journal article" date="2020" name="mSystems">
        <title>Genome- and Community-Level Interaction Insights into Carbon Utilization and Element Cycling Functions of Hydrothermarchaeota in Hydrothermal Sediment.</title>
        <authorList>
            <person name="Zhou Z."/>
            <person name="Liu Y."/>
            <person name="Xu W."/>
            <person name="Pan J."/>
            <person name="Luo Z.H."/>
            <person name="Li M."/>
        </authorList>
    </citation>
    <scope>NUCLEOTIDE SEQUENCE [LARGE SCALE GENOMIC DNA]</scope>
    <source>
        <strain evidence="7">HyVt-28</strain>
    </source>
</reference>
<dbReference type="Proteomes" id="UP000886381">
    <property type="component" value="Unassembled WGS sequence"/>
</dbReference>
<dbReference type="NCBIfam" id="NF003160">
    <property type="entry name" value="PRK04135.1"/>
    <property type="match status" value="1"/>
</dbReference>
<dbReference type="PIRSF" id="PIRSF006392">
    <property type="entry name" value="IPGAM_arch"/>
    <property type="match status" value="1"/>
</dbReference>
<dbReference type="GO" id="GO:0046872">
    <property type="term" value="F:metal ion binding"/>
    <property type="evidence" value="ECO:0007669"/>
    <property type="project" value="InterPro"/>
</dbReference>
<keyword evidence="5" id="KW-0324">Glycolysis</keyword>